<protein>
    <submittedName>
        <fullName evidence="3">Phosphatase PAP2 family protein</fullName>
    </submittedName>
</protein>
<dbReference type="Gene3D" id="1.20.144.10">
    <property type="entry name" value="Phosphatidic acid phosphatase type 2/haloperoxidase"/>
    <property type="match status" value="1"/>
</dbReference>
<organism evidence="3 4">
    <name type="scientific">Noviherbaspirillum pedocola</name>
    <dbReference type="NCBI Taxonomy" id="2801341"/>
    <lineage>
        <taxon>Bacteria</taxon>
        <taxon>Pseudomonadati</taxon>
        <taxon>Pseudomonadota</taxon>
        <taxon>Betaproteobacteria</taxon>
        <taxon>Burkholderiales</taxon>
        <taxon>Oxalobacteraceae</taxon>
        <taxon>Noviherbaspirillum</taxon>
    </lineage>
</organism>
<proteinExistence type="predicted"/>
<dbReference type="CDD" id="cd03385">
    <property type="entry name" value="PAP2_BcrC_like"/>
    <property type="match status" value="1"/>
</dbReference>
<keyword evidence="1" id="KW-0472">Membrane</keyword>
<dbReference type="AlphaFoldDB" id="A0A934W6Z5"/>
<evidence type="ECO:0000313" key="3">
    <source>
        <dbReference type="EMBL" id="MBK4736782.1"/>
    </source>
</evidence>
<evidence type="ECO:0000259" key="2">
    <source>
        <dbReference type="SMART" id="SM00014"/>
    </source>
</evidence>
<accession>A0A934W6Z5</accession>
<sequence length="201" mass="21949">MTSLEAINQSLFLSLNADALSPTWELILAKIAAEDFIYAIPLCLACFWLWGTSEQRNLALKACIIAVVALGVNQLLAVLWPHPRPFIIGLGHTYIPHVPDSSFPSDHATVFAAVGLTLVFANWRSLVGWGTLWAGVGVAWARVFLGVHFPLDMVGAFAVAVLAWLVVSPIWRLLGTRITAFATQLYGRVLAHPIALGWIRP</sequence>
<evidence type="ECO:0000313" key="4">
    <source>
        <dbReference type="Proteomes" id="UP000622890"/>
    </source>
</evidence>
<dbReference type="PANTHER" id="PTHR14969:SF13">
    <property type="entry name" value="AT30094P"/>
    <property type="match status" value="1"/>
</dbReference>
<feature type="transmembrane region" description="Helical" evidence="1">
    <location>
        <begin position="102"/>
        <end position="121"/>
    </location>
</feature>
<keyword evidence="1" id="KW-1133">Transmembrane helix</keyword>
<dbReference type="InterPro" id="IPR036938">
    <property type="entry name" value="PAP2/HPO_sf"/>
</dbReference>
<feature type="transmembrane region" description="Helical" evidence="1">
    <location>
        <begin position="27"/>
        <end position="50"/>
    </location>
</feature>
<gene>
    <name evidence="3" type="ORF">JJB74_19320</name>
</gene>
<reference evidence="3" key="1">
    <citation type="submission" date="2021-01" db="EMBL/GenBank/DDBJ databases">
        <title>Genome sequence of strain Noviherbaspirillum sp. DKR-6.</title>
        <authorList>
            <person name="Chaudhary D.K."/>
        </authorList>
    </citation>
    <scope>NUCLEOTIDE SEQUENCE</scope>
    <source>
        <strain evidence="3">DKR-6</strain>
    </source>
</reference>
<comment type="caution">
    <text evidence="3">The sequence shown here is derived from an EMBL/GenBank/DDBJ whole genome shotgun (WGS) entry which is preliminary data.</text>
</comment>
<feature type="transmembrane region" description="Helical" evidence="1">
    <location>
        <begin position="62"/>
        <end position="82"/>
    </location>
</feature>
<feature type="transmembrane region" description="Helical" evidence="1">
    <location>
        <begin position="153"/>
        <end position="174"/>
    </location>
</feature>
<dbReference type="InterPro" id="IPR000326">
    <property type="entry name" value="PAP2/HPO"/>
</dbReference>
<dbReference type="Proteomes" id="UP000622890">
    <property type="component" value="Unassembled WGS sequence"/>
</dbReference>
<name>A0A934W6Z5_9BURK</name>
<dbReference type="RefSeq" id="WP_200594571.1">
    <property type="nucleotide sequence ID" value="NZ_JAEPBG010000009.1"/>
</dbReference>
<dbReference type="SMART" id="SM00014">
    <property type="entry name" value="acidPPc"/>
    <property type="match status" value="1"/>
</dbReference>
<feature type="transmembrane region" description="Helical" evidence="1">
    <location>
        <begin position="126"/>
        <end position="147"/>
    </location>
</feature>
<dbReference type="InterPro" id="IPR033879">
    <property type="entry name" value="UPP_Pase"/>
</dbReference>
<keyword evidence="4" id="KW-1185">Reference proteome</keyword>
<keyword evidence="1" id="KW-0812">Transmembrane</keyword>
<dbReference type="GO" id="GO:0005886">
    <property type="term" value="C:plasma membrane"/>
    <property type="evidence" value="ECO:0007669"/>
    <property type="project" value="InterPro"/>
</dbReference>
<dbReference type="PANTHER" id="PTHR14969">
    <property type="entry name" value="SPHINGOSINE-1-PHOSPHATE PHOSPHOHYDROLASE"/>
    <property type="match status" value="1"/>
</dbReference>
<dbReference type="Pfam" id="PF01569">
    <property type="entry name" value="PAP2"/>
    <property type="match status" value="1"/>
</dbReference>
<dbReference type="EMBL" id="JAEPBG010000009">
    <property type="protein sequence ID" value="MBK4736782.1"/>
    <property type="molecule type" value="Genomic_DNA"/>
</dbReference>
<evidence type="ECO:0000256" key="1">
    <source>
        <dbReference type="SAM" id="Phobius"/>
    </source>
</evidence>
<dbReference type="GO" id="GO:0050380">
    <property type="term" value="F:undecaprenyl-diphosphatase activity"/>
    <property type="evidence" value="ECO:0007669"/>
    <property type="project" value="InterPro"/>
</dbReference>
<dbReference type="SUPFAM" id="SSF48317">
    <property type="entry name" value="Acid phosphatase/Vanadium-dependent haloperoxidase"/>
    <property type="match status" value="1"/>
</dbReference>
<feature type="domain" description="Phosphatidic acid phosphatase type 2/haloperoxidase" evidence="2">
    <location>
        <begin position="58"/>
        <end position="168"/>
    </location>
</feature>